<reference evidence="2 3" key="1">
    <citation type="journal article" date="2016" name="Nat. Commun.">
        <title>Thousands of microbial genomes shed light on interconnected biogeochemical processes in an aquifer system.</title>
        <authorList>
            <person name="Anantharaman K."/>
            <person name="Brown C.T."/>
            <person name="Hug L.A."/>
            <person name="Sharon I."/>
            <person name="Castelle C.J."/>
            <person name="Probst A.J."/>
            <person name="Thomas B.C."/>
            <person name="Singh A."/>
            <person name="Wilkins M.J."/>
            <person name="Karaoz U."/>
            <person name="Brodie E.L."/>
            <person name="Williams K.H."/>
            <person name="Hubbard S.S."/>
            <person name="Banfield J.F."/>
        </authorList>
    </citation>
    <scope>NUCLEOTIDE SEQUENCE [LARGE SCALE GENOMIC DNA]</scope>
</reference>
<keyword evidence="1" id="KW-0812">Transmembrane</keyword>
<dbReference type="SUPFAM" id="SSF54523">
    <property type="entry name" value="Pili subunits"/>
    <property type="match status" value="1"/>
</dbReference>
<keyword evidence="1" id="KW-1133">Transmembrane helix</keyword>
<protein>
    <recommendedName>
        <fullName evidence="4">General secretion pathway GspH domain-containing protein</fullName>
    </recommendedName>
</protein>
<dbReference type="InterPro" id="IPR045584">
    <property type="entry name" value="Pilin-like"/>
</dbReference>
<evidence type="ECO:0000313" key="3">
    <source>
        <dbReference type="Proteomes" id="UP000177122"/>
    </source>
</evidence>
<evidence type="ECO:0008006" key="4">
    <source>
        <dbReference type="Google" id="ProtNLM"/>
    </source>
</evidence>
<dbReference type="AlphaFoldDB" id="A0A1G2CYB2"/>
<keyword evidence="1" id="KW-0472">Membrane</keyword>
<proteinExistence type="predicted"/>
<comment type="caution">
    <text evidence="2">The sequence shown here is derived from an EMBL/GenBank/DDBJ whole genome shotgun (WGS) entry which is preliminary data.</text>
</comment>
<gene>
    <name evidence="2" type="ORF">A2845_00425</name>
</gene>
<dbReference type="InterPro" id="IPR012902">
    <property type="entry name" value="N_methyl_site"/>
</dbReference>
<feature type="transmembrane region" description="Helical" evidence="1">
    <location>
        <begin position="12"/>
        <end position="34"/>
    </location>
</feature>
<evidence type="ECO:0000313" key="2">
    <source>
        <dbReference type="EMBL" id="OGZ06257.1"/>
    </source>
</evidence>
<dbReference type="Proteomes" id="UP000177122">
    <property type="component" value="Unassembled WGS sequence"/>
</dbReference>
<dbReference type="Gene3D" id="3.30.700.10">
    <property type="entry name" value="Glycoprotein, Type 4 Pilin"/>
    <property type="match status" value="1"/>
</dbReference>
<dbReference type="PROSITE" id="PS00409">
    <property type="entry name" value="PROKAR_NTER_METHYL"/>
    <property type="match status" value="1"/>
</dbReference>
<accession>A0A1G2CYB2</accession>
<dbReference type="EMBL" id="MHLI01000004">
    <property type="protein sequence ID" value="OGZ06257.1"/>
    <property type="molecule type" value="Genomic_DNA"/>
</dbReference>
<sequence length="157" mass="16646">MLNSQHTTRGVTLVEILLVIAITILLASVVLSSFGQYRLRQSLAGSIESVLAAISAAHLNTISSKNDSPYGVNLKPDEAIYFAGDSYPGDTDPANIHYVLPATIEIANVSLNGGDTKIYFKKLMGATDNYGTFDIRAKTSTGVGTTVTIYQTGATSI</sequence>
<organism evidence="2 3">
    <name type="scientific">Candidatus Lloydbacteria bacterium RIFCSPHIGHO2_01_FULL_49_22</name>
    <dbReference type="NCBI Taxonomy" id="1798658"/>
    <lineage>
        <taxon>Bacteria</taxon>
        <taxon>Candidatus Lloydiibacteriota</taxon>
    </lineage>
</organism>
<name>A0A1G2CYB2_9BACT</name>
<evidence type="ECO:0000256" key="1">
    <source>
        <dbReference type="SAM" id="Phobius"/>
    </source>
</evidence>